<dbReference type="EMBL" id="JQIM01000009">
    <property type="protein sequence ID" value="KGX11138.1"/>
    <property type="molecule type" value="Genomic_DNA"/>
</dbReference>
<dbReference type="OMA" id="VHARWAV"/>
<comment type="caution">
    <text evidence="1">The sequence shown here is derived from an EMBL/GenBank/DDBJ whole genome shotgun (WGS) entry which is preliminary data.</text>
</comment>
<reference evidence="1 2" key="1">
    <citation type="submission" date="2014-08" db="EMBL/GenBank/DDBJ databases">
        <authorList>
            <person name="Bunnell A."/>
            <person name="Chain P.S."/>
            <person name="Chertkov O."/>
            <person name="Currie B.J."/>
            <person name="Daligault H.E."/>
            <person name="Davenport K.W."/>
            <person name="Davis C."/>
            <person name="Gleasner C.D."/>
            <person name="Johnson S.L."/>
            <person name="Kaestli M."/>
            <person name="Koren S."/>
            <person name="Kunde Y.A."/>
            <person name="Mayo M."/>
            <person name="McMurry K.K."/>
            <person name="Price E.P."/>
            <person name="Reitenga K.G."/>
            <person name="Robison R."/>
            <person name="Rosovitz M.J."/>
            <person name="Sarovich D.S."/>
            <person name="Teshima H."/>
        </authorList>
    </citation>
    <scope>NUCLEOTIDE SEQUENCE [LARGE SCALE GENOMIC DNA]</scope>
    <source>
        <strain evidence="1 2">MSHR44</strain>
    </source>
</reference>
<gene>
    <name evidence="1" type="ORF">Y036_3889</name>
</gene>
<evidence type="ECO:0000313" key="2">
    <source>
        <dbReference type="Proteomes" id="UP000030475"/>
    </source>
</evidence>
<dbReference type="Proteomes" id="UP000030475">
    <property type="component" value="Unassembled WGS sequence"/>
</dbReference>
<evidence type="ECO:0000313" key="1">
    <source>
        <dbReference type="EMBL" id="KGX11138.1"/>
    </source>
</evidence>
<sequence>MGLLRSFRAWRKLRRLPSIKIETKAAEAGSEPAAHAKWAVVIRNAQGARIGEAIYGLSQLTDRLYVHSLEIAPSARRRGYALAFLMMLNRYYKVPIVPMSDRAAGNPFWAAVRKLRPGGLAVLFEERGEGAGGLPPRA</sequence>
<dbReference type="SUPFAM" id="SSF55729">
    <property type="entry name" value="Acyl-CoA N-acyltransferases (Nat)"/>
    <property type="match status" value="1"/>
</dbReference>
<name>A0A095I1T2_BURPE</name>
<accession>A0A095I1T2</accession>
<proteinExistence type="predicted"/>
<dbReference type="AlphaFoldDB" id="A0A095I1T2"/>
<dbReference type="RefSeq" id="WP_004528367.1">
    <property type="nucleotide sequence ID" value="NZ_AP028072.1"/>
</dbReference>
<dbReference type="OrthoDB" id="9029707at2"/>
<organism evidence="1 2">
    <name type="scientific">Burkholderia pseudomallei</name>
    <name type="common">Pseudomonas pseudomallei</name>
    <dbReference type="NCBI Taxonomy" id="28450"/>
    <lineage>
        <taxon>Bacteria</taxon>
        <taxon>Pseudomonadati</taxon>
        <taxon>Pseudomonadota</taxon>
        <taxon>Betaproteobacteria</taxon>
        <taxon>Burkholderiales</taxon>
        <taxon>Burkholderiaceae</taxon>
        <taxon>Burkholderia</taxon>
        <taxon>pseudomallei group</taxon>
    </lineage>
</organism>
<protein>
    <submittedName>
        <fullName evidence="1">Uncharacterized protein</fullName>
    </submittedName>
</protein>
<dbReference type="InterPro" id="IPR016181">
    <property type="entry name" value="Acyl_CoA_acyltransferase"/>
</dbReference>
<dbReference type="GeneID" id="93063284"/>
<dbReference type="KEGG" id="but:X994_6015"/>